<dbReference type="Proteomes" id="UP001057402">
    <property type="component" value="Chromosome 5"/>
</dbReference>
<keyword evidence="2" id="KW-1185">Reference proteome</keyword>
<name>A0ACB9QRY5_9MYRT</name>
<accession>A0ACB9QRY5</accession>
<evidence type="ECO:0000313" key="2">
    <source>
        <dbReference type="Proteomes" id="UP001057402"/>
    </source>
</evidence>
<evidence type="ECO:0000313" key="1">
    <source>
        <dbReference type="EMBL" id="KAI4367983.1"/>
    </source>
</evidence>
<organism evidence="1 2">
    <name type="scientific">Melastoma candidum</name>
    <dbReference type="NCBI Taxonomy" id="119954"/>
    <lineage>
        <taxon>Eukaryota</taxon>
        <taxon>Viridiplantae</taxon>
        <taxon>Streptophyta</taxon>
        <taxon>Embryophyta</taxon>
        <taxon>Tracheophyta</taxon>
        <taxon>Spermatophyta</taxon>
        <taxon>Magnoliopsida</taxon>
        <taxon>eudicotyledons</taxon>
        <taxon>Gunneridae</taxon>
        <taxon>Pentapetalae</taxon>
        <taxon>rosids</taxon>
        <taxon>malvids</taxon>
        <taxon>Myrtales</taxon>
        <taxon>Melastomataceae</taxon>
        <taxon>Melastomatoideae</taxon>
        <taxon>Melastomateae</taxon>
        <taxon>Melastoma</taxon>
    </lineage>
</organism>
<gene>
    <name evidence="1" type="ORF">MLD38_016603</name>
</gene>
<protein>
    <submittedName>
        <fullName evidence="1">Uncharacterized protein</fullName>
    </submittedName>
</protein>
<reference evidence="2" key="1">
    <citation type="journal article" date="2023" name="Front. Plant Sci.">
        <title>Chromosomal-level genome assembly of Melastoma candidum provides insights into trichome evolution.</title>
        <authorList>
            <person name="Zhong Y."/>
            <person name="Wu W."/>
            <person name="Sun C."/>
            <person name="Zou P."/>
            <person name="Liu Y."/>
            <person name="Dai S."/>
            <person name="Zhou R."/>
        </authorList>
    </citation>
    <scope>NUCLEOTIDE SEQUENCE [LARGE SCALE GENOMIC DNA]</scope>
</reference>
<dbReference type="EMBL" id="CM042884">
    <property type="protein sequence ID" value="KAI4367983.1"/>
    <property type="molecule type" value="Genomic_DNA"/>
</dbReference>
<proteinExistence type="predicted"/>
<sequence length="1162" mass="129275">MSKLQTCSEPSNIHLKREITQIRKVAYALRDPDMRATSFRSPLGTSRSIIAYQKRSDSLRIDPEFPPRIIGDNNEKHIGVQTTLISSMAPFSNCNSDGNNNSEDVEYPVSSATRSPNDSLCDAYSVGTSSAFSVLQKGANLVLSGTPSGIKRTGRKVKGHVHLMPRRTTKKNTVLRRNSHRPGALSQNDSAGNSVNVEESFRTGSLRQSSAVLPILLRQKKTSQQDSSKLLREATEEDSTDTNSASSLLTSSCCWYKNGGSSIIGSWDDTATSLNDGGCHDNDQLDFPGSHGCGIPCYWSKRTPRHRGMYDRCYSPSLSDTFRRKGSSILSGSWSAYNGRHHPSSPGSKKRRETAKFTHDALPLPASSCDGKRESSGGTGYGNDEVFTNFGELKLEASSRLDGRRWSTYRSKEGSDCAALTVDQEEDSLAENCGSLSQKYKPMFFDEIIGQKIVVRSLVNAVQRRRIAPVYLFQGPRGTGKTSLARIFAAALNCLAIKDIKPCCICKRCRSIISGKSKDVWEVDGTDRNGIYNIRCILKNFLLQPLVPSVSSSYKVFIIDECQLLSSKTWLDFLKFIEEQMRGVVFVFITTDLDNVPCAIQSRCQKYRFSKIKDCNISARLHKISTLENLDVESDAIDLIALNAGGSLRDAETMLDQLSSLGKRITTALVSELVGVVSDKKLLDLLELAMSSDTVETVKRTRELLDSGIDPLVLISQLARLIMDIIAGTYKSTGSRHSESSSSEQTLHGGEMEKLKHALKLLSEAKTQLRASSEQSTWFTAMILQLGSVPSPEISHPGNCLRHSYKTTEEDHFYKSGEYSCKETPRPKYVATHEFPFPESTLDEISHLQNNIRIQSNKFNFRLGLPRSDEINNGACSNPLPGIDETTPAYLSRLEKLHIIWDQCIERCHSKTLRFLLHSHGKLLSISEAEGVLLSYVGFVDKYIKSRVERYLSSITNSMEIILRRNVEVRLILLPNGKELLDFHCLLGTSGLSRKGEAFAIVKENRTVLDDCIEDELQQKTLKVIDRSPLSTQLSVQLSEGKQELPAQRVEAIITEQILDTAWLQTNNKSLASREDTVRVGDQVERALDSRHWVVEPNNKLKGLKVNDKNAMQNDTIRSHHPMSPSLLHCTSKESLANNSGSGKGCCRSIFCFNARSCRRKQ</sequence>
<comment type="caution">
    <text evidence="1">The sequence shown here is derived from an EMBL/GenBank/DDBJ whole genome shotgun (WGS) entry which is preliminary data.</text>
</comment>